<evidence type="ECO:0000313" key="1">
    <source>
        <dbReference type="EMBL" id="KAK8106407.1"/>
    </source>
</evidence>
<comment type="caution">
    <text evidence="1">The sequence shown here is derived from an EMBL/GenBank/DDBJ whole genome shotgun (WGS) entry which is preliminary data.</text>
</comment>
<dbReference type="AlphaFoldDB" id="A0AAW0QK45"/>
<protein>
    <recommendedName>
        <fullName evidence="3">F-box domain-containing protein</fullName>
    </recommendedName>
</protein>
<evidence type="ECO:0000313" key="2">
    <source>
        <dbReference type="Proteomes" id="UP001392437"/>
    </source>
</evidence>
<proteinExistence type="predicted"/>
<gene>
    <name evidence="1" type="ORF">PG999_009766</name>
</gene>
<sequence length="371" mass="42086">MDYATSRGQDEVSVLARLRARQPFDVLDYKLPRTPAGQVVGFAAMTKKQHKGKAAKQQINPQKCMWKKLPIELRYKIYEQACFTGPHVTVHSSAEQQWEGPFRFPRQLEARAFARLQRVCRSIHADLRSHPVFYKRKHFGFDEPQVLHNFVRASPAWARECLTHIDLEPRRVLVQRRPRRNHNPARFPVGSSFSAFQALVGAPDIPATAPDPAGILAGLPQVLPCLRQLRIITPWLTSSSIGVVPPAKDTIRELIEIPNLRDMVPGKHHTNNPSMIPKRDDFSFGFVMSVKFHQADSLFGAIQEGLEQETQGNKGPHRYCLHCFIAEFRNQHPTIKKYGGRLRSILKDVEWCVGTNDIQPFKPITTQGGGV</sequence>
<organism evidence="1 2">
    <name type="scientific">Apiospora kogelbergensis</name>
    <dbReference type="NCBI Taxonomy" id="1337665"/>
    <lineage>
        <taxon>Eukaryota</taxon>
        <taxon>Fungi</taxon>
        <taxon>Dikarya</taxon>
        <taxon>Ascomycota</taxon>
        <taxon>Pezizomycotina</taxon>
        <taxon>Sordariomycetes</taxon>
        <taxon>Xylariomycetidae</taxon>
        <taxon>Amphisphaeriales</taxon>
        <taxon>Apiosporaceae</taxon>
        <taxon>Apiospora</taxon>
    </lineage>
</organism>
<accession>A0AAW0QK45</accession>
<dbReference type="Proteomes" id="UP001392437">
    <property type="component" value="Unassembled WGS sequence"/>
</dbReference>
<dbReference type="EMBL" id="JAQQWP010000008">
    <property type="protein sequence ID" value="KAK8106407.1"/>
    <property type="molecule type" value="Genomic_DNA"/>
</dbReference>
<keyword evidence="2" id="KW-1185">Reference proteome</keyword>
<reference evidence="1 2" key="1">
    <citation type="submission" date="2023-01" db="EMBL/GenBank/DDBJ databases">
        <title>Analysis of 21 Apiospora genomes using comparative genomics revels a genus with tremendous synthesis potential of carbohydrate active enzymes and secondary metabolites.</title>
        <authorList>
            <person name="Sorensen T."/>
        </authorList>
    </citation>
    <scope>NUCLEOTIDE SEQUENCE [LARGE SCALE GENOMIC DNA]</scope>
    <source>
        <strain evidence="1 2">CBS 117206</strain>
    </source>
</reference>
<name>A0AAW0QK45_9PEZI</name>
<evidence type="ECO:0008006" key="3">
    <source>
        <dbReference type="Google" id="ProtNLM"/>
    </source>
</evidence>